<dbReference type="Proteomes" id="UP000823775">
    <property type="component" value="Unassembled WGS sequence"/>
</dbReference>
<name>A0ABS8VKJ5_DATST</name>
<evidence type="ECO:0000256" key="3">
    <source>
        <dbReference type="RuleBase" id="RU361155"/>
    </source>
</evidence>
<evidence type="ECO:0000256" key="2">
    <source>
        <dbReference type="ARBA" id="ARBA00022679"/>
    </source>
</evidence>
<keyword evidence="2 3" id="KW-0808">Transferase</keyword>
<protein>
    <recommendedName>
        <fullName evidence="3">Sulfotransferase</fullName>
        <ecNumber evidence="3">2.8.2.-</ecNumber>
    </recommendedName>
</protein>
<dbReference type="EMBL" id="JACEIK010005182">
    <property type="protein sequence ID" value="MCE0480885.1"/>
    <property type="molecule type" value="Genomic_DNA"/>
</dbReference>
<dbReference type="Gene3D" id="3.40.50.300">
    <property type="entry name" value="P-loop containing nucleotide triphosphate hydrolases"/>
    <property type="match status" value="1"/>
</dbReference>
<comment type="caution">
    <text evidence="5">The sequence shown here is derived from an EMBL/GenBank/DDBJ whole genome shotgun (WGS) entry which is preliminary data.</text>
</comment>
<evidence type="ECO:0000259" key="4">
    <source>
        <dbReference type="Pfam" id="PF00685"/>
    </source>
</evidence>
<reference evidence="5 6" key="1">
    <citation type="journal article" date="2021" name="BMC Genomics">
        <title>Datura genome reveals duplications of psychoactive alkaloid biosynthetic genes and high mutation rate following tissue culture.</title>
        <authorList>
            <person name="Rajewski A."/>
            <person name="Carter-House D."/>
            <person name="Stajich J."/>
            <person name="Litt A."/>
        </authorList>
    </citation>
    <scope>NUCLEOTIDE SEQUENCE [LARGE SCALE GENOMIC DNA]</scope>
    <source>
        <strain evidence="5">AR-01</strain>
    </source>
</reference>
<dbReference type="PANTHER" id="PTHR11783">
    <property type="entry name" value="SULFOTRANSFERASE SULT"/>
    <property type="match status" value="1"/>
</dbReference>
<sequence>MSDRESQALHNEDMDKFIEQLPKALFWGKEELCKWEGFWFSPNVLMKPAMMFQATFKADPDDVLLASSMKTGSTWLKALCFSIMQGNKEEEDLLVKDNFHFHVPVIEAVNYFLLQILQIRSLHNVISKTTSHSHTL</sequence>
<organism evidence="5 6">
    <name type="scientific">Datura stramonium</name>
    <name type="common">Jimsonweed</name>
    <name type="synonym">Common thornapple</name>
    <dbReference type="NCBI Taxonomy" id="4076"/>
    <lineage>
        <taxon>Eukaryota</taxon>
        <taxon>Viridiplantae</taxon>
        <taxon>Streptophyta</taxon>
        <taxon>Embryophyta</taxon>
        <taxon>Tracheophyta</taxon>
        <taxon>Spermatophyta</taxon>
        <taxon>Magnoliopsida</taxon>
        <taxon>eudicotyledons</taxon>
        <taxon>Gunneridae</taxon>
        <taxon>Pentapetalae</taxon>
        <taxon>asterids</taxon>
        <taxon>lamiids</taxon>
        <taxon>Solanales</taxon>
        <taxon>Solanaceae</taxon>
        <taxon>Solanoideae</taxon>
        <taxon>Datureae</taxon>
        <taxon>Datura</taxon>
    </lineage>
</organism>
<keyword evidence="6" id="KW-1185">Reference proteome</keyword>
<evidence type="ECO:0000313" key="6">
    <source>
        <dbReference type="Proteomes" id="UP000823775"/>
    </source>
</evidence>
<dbReference type="EC" id="2.8.2.-" evidence="3"/>
<comment type="similarity">
    <text evidence="1 3">Belongs to the sulfotransferase 1 family.</text>
</comment>
<feature type="domain" description="Sulfotransferase" evidence="4">
    <location>
        <begin position="60"/>
        <end position="115"/>
    </location>
</feature>
<evidence type="ECO:0000313" key="5">
    <source>
        <dbReference type="EMBL" id="MCE0480885.1"/>
    </source>
</evidence>
<dbReference type="Pfam" id="PF00685">
    <property type="entry name" value="Sulfotransfer_1"/>
    <property type="match status" value="1"/>
</dbReference>
<evidence type="ECO:0000256" key="1">
    <source>
        <dbReference type="ARBA" id="ARBA00005771"/>
    </source>
</evidence>
<dbReference type="SUPFAM" id="SSF52540">
    <property type="entry name" value="P-loop containing nucleoside triphosphate hydrolases"/>
    <property type="match status" value="1"/>
</dbReference>
<dbReference type="InterPro" id="IPR027417">
    <property type="entry name" value="P-loop_NTPase"/>
</dbReference>
<dbReference type="InterPro" id="IPR000863">
    <property type="entry name" value="Sulfotransferase_dom"/>
</dbReference>
<proteinExistence type="inferred from homology"/>
<accession>A0ABS8VKJ5</accession>
<gene>
    <name evidence="5" type="ORF">HAX54_038112</name>
</gene>